<feature type="compositionally biased region" description="Polar residues" evidence="7">
    <location>
        <begin position="465"/>
        <end position="475"/>
    </location>
</feature>
<evidence type="ECO:0000256" key="8">
    <source>
        <dbReference type="SAM" id="Phobius"/>
    </source>
</evidence>
<keyword evidence="6" id="KW-0046">Antibiotic resistance</keyword>
<feature type="region of interest" description="Disordered" evidence="7">
    <location>
        <begin position="462"/>
        <end position="483"/>
    </location>
</feature>
<feature type="transmembrane region" description="Helical" evidence="8">
    <location>
        <begin position="228"/>
        <end position="251"/>
    </location>
</feature>
<dbReference type="SUPFAM" id="SSF103473">
    <property type="entry name" value="MFS general substrate transporter"/>
    <property type="match status" value="1"/>
</dbReference>
<feature type="transmembrane region" description="Helical" evidence="8">
    <location>
        <begin position="140"/>
        <end position="162"/>
    </location>
</feature>
<feature type="transmembrane region" description="Helical" evidence="8">
    <location>
        <begin position="107"/>
        <end position="128"/>
    </location>
</feature>
<comment type="subcellular location">
    <subcellularLocation>
        <location evidence="1">Cell membrane</location>
        <topology evidence="1">Multi-pass membrane protein</topology>
    </subcellularLocation>
</comment>
<evidence type="ECO:0000256" key="5">
    <source>
        <dbReference type="ARBA" id="ARBA00023136"/>
    </source>
</evidence>
<dbReference type="GO" id="GO:0046677">
    <property type="term" value="P:response to antibiotic"/>
    <property type="evidence" value="ECO:0007669"/>
    <property type="project" value="UniProtKB-KW"/>
</dbReference>
<evidence type="ECO:0000313" key="10">
    <source>
        <dbReference type="EMBL" id="CAD18978.1"/>
    </source>
</evidence>
<protein>
    <submittedName>
        <fullName evidence="10">Putative transport protein</fullName>
    </submittedName>
</protein>
<sequence>MSAPAHGSPARGASTVALAVLASACGLFALMQLAVTMLLTQLRHGFGVGAADTGWVVSGHLLVACVATPVVGRLGDLYGRRRVLLAVLAVFAAGGAVAASADTFGLLLAARLVMGVAGGLFPLAVGLVREGFPAGALAGPFGVLSASFGVGGGAGIMLAGVVEGDPDGYRWVFATGAALAALLLLIGAAVLPETPRRAGQRLDAPGLTLLAVSSALVLLALGRYGRDGIGSVTGSTLLAGAVVSGAALLAWERRTTTPMMDLRLMSRRPIWTLNAVSLLTGLVMFVTGTFPPAIAEAPRSAGGLGVAGLGVIVVMMPMEIGTLGGGLLSGRLGRVLPPRAVMVTGTVLFAASAVVFAFLPVSMASLALGTLLNGAATGVLGGAMTELITLASPGGTTGVVVGTNSLLRSLGGSFGVQAGSMVLAAGTTGDHPSPAAYTLVFAGTAVLGALGICAGSAFPRAARSNGHTTGTNPPTAGTVDRLT</sequence>
<dbReference type="InterPro" id="IPR011701">
    <property type="entry name" value="MFS"/>
</dbReference>
<evidence type="ECO:0000259" key="9">
    <source>
        <dbReference type="PROSITE" id="PS50850"/>
    </source>
</evidence>
<dbReference type="OMA" id="IACLVCM"/>
<feature type="domain" description="Major facilitator superfamily (MFS) profile" evidence="9">
    <location>
        <begin position="17"/>
        <end position="463"/>
    </location>
</feature>
<feature type="transmembrane region" description="Helical" evidence="8">
    <location>
        <begin position="271"/>
        <end position="294"/>
    </location>
</feature>
<keyword evidence="3 8" id="KW-0812">Transmembrane</keyword>
<keyword evidence="2" id="KW-0813">Transport</keyword>
<evidence type="ECO:0000256" key="3">
    <source>
        <dbReference type="ARBA" id="ARBA00022692"/>
    </source>
</evidence>
<reference evidence="10" key="1">
    <citation type="journal article" date="2003" name="Chem. Biol.">
        <title>The biosynthetic gene cluster for the beta-lactam carbapenem thienamycin in Streptomyces cattleya.</title>
        <authorList>
            <person name="Nunez L.E."/>
            <person name="Mendez C."/>
            <person name="Brana A.F."/>
            <person name="Blanco G."/>
            <person name="Salas J.A."/>
        </authorList>
    </citation>
    <scope>NUCLEOTIDE SEQUENCE</scope>
</reference>
<dbReference type="GO" id="GO:0005886">
    <property type="term" value="C:plasma membrane"/>
    <property type="evidence" value="ECO:0007669"/>
    <property type="project" value="UniProtKB-SubCell"/>
</dbReference>
<dbReference type="GO" id="GO:0022857">
    <property type="term" value="F:transmembrane transporter activity"/>
    <property type="evidence" value="ECO:0007669"/>
    <property type="project" value="InterPro"/>
</dbReference>
<evidence type="ECO:0000256" key="1">
    <source>
        <dbReference type="ARBA" id="ARBA00004651"/>
    </source>
</evidence>
<feature type="transmembrane region" description="Helical" evidence="8">
    <location>
        <begin position="54"/>
        <end position="71"/>
    </location>
</feature>
<feature type="transmembrane region" description="Helical" evidence="8">
    <location>
        <begin position="435"/>
        <end position="458"/>
    </location>
</feature>
<feature type="transmembrane region" description="Helical" evidence="8">
    <location>
        <begin position="83"/>
        <end position="101"/>
    </location>
</feature>
<keyword evidence="5 8" id="KW-0472">Membrane</keyword>
<feature type="transmembrane region" description="Helical" evidence="8">
    <location>
        <begin position="168"/>
        <end position="192"/>
    </location>
</feature>
<dbReference type="EMBL" id="AJ421798">
    <property type="protein sequence ID" value="CAD18978.1"/>
    <property type="molecule type" value="Genomic_DNA"/>
</dbReference>
<feature type="transmembrane region" description="Helical" evidence="8">
    <location>
        <begin position="306"/>
        <end position="328"/>
    </location>
</feature>
<dbReference type="InterPro" id="IPR020846">
    <property type="entry name" value="MFS_dom"/>
</dbReference>
<dbReference type="InterPro" id="IPR036259">
    <property type="entry name" value="MFS_trans_sf"/>
</dbReference>
<evidence type="ECO:0000256" key="6">
    <source>
        <dbReference type="ARBA" id="ARBA00023251"/>
    </source>
</evidence>
<name>Q83XP4_STRCT</name>
<dbReference type="PROSITE" id="PS50850">
    <property type="entry name" value="MFS"/>
    <property type="match status" value="1"/>
</dbReference>
<keyword evidence="4 8" id="KW-1133">Transmembrane helix</keyword>
<feature type="transmembrane region" description="Helical" evidence="8">
    <location>
        <begin position="204"/>
        <end position="222"/>
    </location>
</feature>
<evidence type="ECO:0000256" key="4">
    <source>
        <dbReference type="ARBA" id="ARBA00022989"/>
    </source>
</evidence>
<dbReference type="PANTHER" id="PTHR42718">
    <property type="entry name" value="MAJOR FACILITATOR SUPERFAMILY MULTIDRUG TRANSPORTER MFSC"/>
    <property type="match status" value="1"/>
</dbReference>
<dbReference type="PANTHER" id="PTHR42718:SF9">
    <property type="entry name" value="MAJOR FACILITATOR SUPERFAMILY MULTIDRUG TRANSPORTER MFSC"/>
    <property type="match status" value="1"/>
</dbReference>
<feature type="transmembrane region" description="Helical" evidence="8">
    <location>
        <begin position="340"/>
        <end position="361"/>
    </location>
</feature>
<organism evidence="10">
    <name type="scientific">Streptantibioticus cattleyicolor</name>
    <name type="common">Streptomyces cattleya</name>
    <dbReference type="NCBI Taxonomy" id="29303"/>
    <lineage>
        <taxon>Bacteria</taxon>
        <taxon>Bacillati</taxon>
        <taxon>Actinomycetota</taxon>
        <taxon>Actinomycetes</taxon>
        <taxon>Kitasatosporales</taxon>
        <taxon>Streptomycetaceae</taxon>
        <taxon>Streptantibioticus</taxon>
    </lineage>
</organism>
<dbReference type="AlphaFoldDB" id="Q83XP4"/>
<dbReference type="InterPro" id="IPR001958">
    <property type="entry name" value="Tet-R_TetA/multi-R_MdtG-like"/>
</dbReference>
<dbReference type="Gene3D" id="1.20.1250.20">
    <property type="entry name" value="MFS general substrate transporter like domains"/>
    <property type="match status" value="1"/>
</dbReference>
<evidence type="ECO:0000256" key="2">
    <source>
        <dbReference type="ARBA" id="ARBA00022448"/>
    </source>
</evidence>
<evidence type="ECO:0000256" key="7">
    <source>
        <dbReference type="SAM" id="MobiDB-lite"/>
    </source>
</evidence>
<dbReference type="Pfam" id="PF07690">
    <property type="entry name" value="MFS_1"/>
    <property type="match status" value="1"/>
</dbReference>
<feature type="transmembrane region" description="Helical" evidence="8">
    <location>
        <begin position="12"/>
        <end position="34"/>
    </location>
</feature>
<accession>Q83XP4</accession>
<dbReference type="PRINTS" id="PR01035">
    <property type="entry name" value="TCRTETA"/>
</dbReference>
<proteinExistence type="predicted"/>